<organism evidence="11 12">
    <name type="scientific">Acacia crassicarpa</name>
    <name type="common">northern wattle</name>
    <dbReference type="NCBI Taxonomy" id="499986"/>
    <lineage>
        <taxon>Eukaryota</taxon>
        <taxon>Viridiplantae</taxon>
        <taxon>Streptophyta</taxon>
        <taxon>Embryophyta</taxon>
        <taxon>Tracheophyta</taxon>
        <taxon>Spermatophyta</taxon>
        <taxon>Magnoliopsida</taxon>
        <taxon>eudicotyledons</taxon>
        <taxon>Gunneridae</taxon>
        <taxon>Pentapetalae</taxon>
        <taxon>rosids</taxon>
        <taxon>fabids</taxon>
        <taxon>Fabales</taxon>
        <taxon>Fabaceae</taxon>
        <taxon>Caesalpinioideae</taxon>
        <taxon>mimosoid clade</taxon>
        <taxon>Acacieae</taxon>
        <taxon>Acacia</taxon>
    </lineage>
</organism>
<feature type="transmembrane region" description="Helical" evidence="10">
    <location>
        <begin position="6"/>
        <end position="23"/>
    </location>
</feature>
<dbReference type="PRINTS" id="PR00463">
    <property type="entry name" value="EP450I"/>
</dbReference>
<protein>
    <recommendedName>
        <fullName evidence="13">Cytochrome P450</fullName>
    </recommendedName>
</protein>
<sequence>MEIQSPYAILFTFFCFILIIRKLSNSRKRNKNLPPGPPKLPIIGNLHQLVGSIPTQSLRNLANKYGPLMYLRLGQRPYMIVSSPKIATEVMRTHDQIFANRPIFLTSEILAYNSSDIACAPYGNYWRQLRKICTLELLSLKRVQSFKSIREEEVSKLMKDIDEYEGCVMNLSKKISIVTNSIVARAAFGKKTKNVEAILPTIEQAIKLSTGLDVVDFYPSLKFLSVITGKKAKMIRTHKEIDEIAENIITDHKEKNLKGNLAGEAEDLVDVLLRIQKEDDLEIPLSSDNVKAVIMDVFIGGTETVSSTVLWAMTELLRNPVAMKKAQEEVRRVYGGKRYIDESELSELKYVAAAIKETLRMHPPLPLLVPRENSERCEINGYEIPAKSRVIVNIWAIGRDPKYWNEPEKFAPERFLNTTVDYNFKGSNFEFIPFGAGRRICPGVVFATPVVELLISNMLFHFDWKLANQMKPEELDVEESFGANVTRKNDLCVVPFKYSP</sequence>
<feature type="binding site" description="axial binding residue" evidence="8">
    <location>
        <position position="441"/>
    </location>
    <ligand>
        <name>heme</name>
        <dbReference type="ChEBI" id="CHEBI:30413"/>
    </ligand>
    <ligandPart>
        <name>Fe</name>
        <dbReference type="ChEBI" id="CHEBI:18248"/>
    </ligandPart>
</feature>
<dbReference type="InterPro" id="IPR002401">
    <property type="entry name" value="Cyt_P450_E_grp-I"/>
</dbReference>
<dbReference type="PANTHER" id="PTHR47955">
    <property type="entry name" value="CYTOCHROME P450 FAMILY 71 PROTEIN"/>
    <property type="match status" value="1"/>
</dbReference>
<dbReference type="FunFam" id="1.10.630.10:FF:000043">
    <property type="entry name" value="Cytochrome P450 99A2"/>
    <property type="match status" value="1"/>
</dbReference>
<evidence type="ECO:0000256" key="4">
    <source>
        <dbReference type="ARBA" id="ARBA00022723"/>
    </source>
</evidence>
<gene>
    <name evidence="11" type="ORF">QN277_001795</name>
</gene>
<proteinExistence type="inferred from homology"/>
<evidence type="ECO:0000313" key="11">
    <source>
        <dbReference type="EMBL" id="KAK4285049.1"/>
    </source>
</evidence>
<evidence type="ECO:0000256" key="10">
    <source>
        <dbReference type="SAM" id="Phobius"/>
    </source>
</evidence>
<dbReference type="InterPro" id="IPR001128">
    <property type="entry name" value="Cyt_P450"/>
</dbReference>
<dbReference type="InterPro" id="IPR017972">
    <property type="entry name" value="Cyt_P450_CS"/>
</dbReference>
<dbReference type="GO" id="GO:0004497">
    <property type="term" value="F:monooxygenase activity"/>
    <property type="evidence" value="ECO:0007669"/>
    <property type="project" value="UniProtKB-KW"/>
</dbReference>
<dbReference type="GO" id="GO:0020037">
    <property type="term" value="F:heme binding"/>
    <property type="evidence" value="ECO:0007669"/>
    <property type="project" value="InterPro"/>
</dbReference>
<dbReference type="GO" id="GO:0005506">
    <property type="term" value="F:iron ion binding"/>
    <property type="evidence" value="ECO:0007669"/>
    <property type="project" value="InterPro"/>
</dbReference>
<evidence type="ECO:0000256" key="6">
    <source>
        <dbReference type="ARBA" id="ARBA00023004"/>
    </source>
</evidence>
<evidence type="ECO:0000256" key="5">
    <source>
        <dbReference type="ARBA" id="ARBA00023002"/>
    </source>
</evidence>
<keyword evidence="5 9" id="KW-0560">Oxidoreductase</keyword>
<keyword evidence="12" id="KW-1185">Reference proteome</keyword>
<comment type="similarity">
    <text evidence="2 9">Belongs to the cytochrome P450 family.</text>
</comment>
<keyword evidence="3 8" id="KW-0349">Heme</keyword>
<dbReference type="Pfam" id="PF00067">
    <property type="entry name" value="p450"/>
    <property type="match status" value="1"/>
</dbReference>
<accession>A0AAE1TIR4</accession>
<keyword evidence="6 8" id="KW-0408">Iron</keyword>
<evidence type="ECO:0000256" key="1">
    <source>
        <dbReference type="ARBA" id="ARBA00001971"/>
    </source>
</evidence>
<keyword evidence="7 9" id="KW-0503">Monooxygenase</keyword>
<evidence type="ECO:0000256" key="2">
    <source>
        <dbReference type="ARBA" id="ARBA00010617"/>
    </source>
</evidence>
<reference evidence="11" key="1">
    <citation type="submission" date="2023-10" db="EMBL/GenBank/DDBJ databases">
        <title>Chromosome-level genome of the transformable northern wattle, Acacia crassicarpa.</title>
        <authorList>
            <person name="Massaro I."/>
            <person name="Sinha N.R."/>
            <person name="Poethig S."/>
            <person name="Leichty A.R."/>
        </authorList>
    </citation>
    <scope>NUCLEOTIDE SEQUENCE</scope>
    <source>
        <strain evidence="11">Acra3RX</strain>
        <tissue evidence="11">Leaf</tissue>
    </source>
</reference>
<dbReference type="SUPFAM" id="SSF48264">
    <property type="entry name" value="Cytochrome P450"/>
    <property type="match status" value="1"/>
</dbReference>
<evidence type="ECO:0000256" key="7">
    <source>
        <dbReference type="ARBA" id="ARBA00023033"/>
    </source>
</evidence>
<dbReference type="InterPro" id="IPR036396">
    <property type="entry name" value="Cyt_P450_sf"/>
</dbReference>
<keyword evidence="10" id="KW-1133">Transmembrane helix</keyword>
<dbReference type="PRINTS" id="PR00385">
    <property type="entry name" value="P450"/>
</dbReference>
<name>A0AAE1TIR4_9FABA</name>
<dbReference type="EMBL" id="JAWXYG010000001">
    <property type="protein sequence ID" value="KAK4285049.1"/>
    <property type="molecule type" value="Genomic_DNA"/>
</dbReference>
<evidence type="ECO:0008006" key="13">
    <source>
        <dbReference type="Google" id="ProtNLM"/>
    </source>
</evidence>
<dbReference type="Proteomes" id="UP001293593">
    <property type="component" value="Unassembled WGS sequence"/>
</dbReference>
<comment type="cofactor">
    <cofactor evidence="1 8">
        <name>heme</name>
        <dbReference type="ChEBI" id="CHEBI:30413"/>
    </cofactor>
</comment>
<keyword evidence="10" id="KW-0812">Transmembrane</keyword>
<comment type="caution">
    <text evidence="11">The sequence shown here is derived from an EMBL/GenBank/DDBJ whole genome shotgun (WGS) entry which is preliminary data.</text>
</comment>
<dbReference type="AlphaFoldDB" id="A0AAE1TIR4"/>
<dbReference type="PROSITE" id="PS00086">
    <property type="entry name" value="CYTOCHROME_P450"/>
    <property type="match status" value="1"/>
</dbReference>
<dbReference type="GO" id="GO:0016705">
    <property type="term" value="F:oxidoreductase activity, acting on paired donors, with incorporation or reduction of molecular oxygen"/>
    <property type="evidence" value="ECO:0007669"/>
    <property type="project" value="InterPro"/>
</dbReference>
<dbReference type="Gene3D" id="1.10.630.10">
    <property type="entry name" value="Cytochrome P450"/>
    <property type="match status" value="1"/>
</dbReference>
<keyword evidence="4 8" id="KW-0479">Metal-binding</keyword>
<evidence type="ECO:0000256" key="9">
    <source>
        <dbReference type="RuleBase" id="RU000461"/>
    </source>
</evidence>
<evidence type="ECO:0000313" key="12">
    <source>
        <dbReference type="Proteomes" id="UP001293593"/>
    </source>
</evidence>
<keyword evidence="10" id="KW-0472">Membrane</keyword>
<evidence type="ECO:0000256" key="8">
    <source>
        <dbReference type="PIRSR" id="PIRSR602401-1"/>
    </source>
</evidence>
<evidence type="ECO:0000256" key="3">
    <source>
        <dbReference type="ARBA" id="ARBA00022617"/>
    </source>
</evidence>
<dbReference type="PANTHER" id="PTHR47955:SF8">
    <property type="entry name" value="CYTOCHROME P450 71D11-LIKE"/>
    <property type="match status" value="1"/>
</dbReference>
<dbReference type="CDD" id="cd11072">
    <property type="entry name" value="CYP71-like"/>
    <property type="match status" value="1"/>
</dbReference>